<name>A0A068V0T9_COFCA</name>
<feature type="transmembrane region" description="Helical" evidence="1">
    <location>
        <begin position="46"/>
        <end position="69"/>
    </location>
</feature>
<dbReference type="AlphaFoldDB" id="A0A068V0T9"/>
<dbReference type="Gramene" id="CDP14256">
    <property type="protein sequence ID" value="CDP14256"/>
    <property type="gene ID" value="GSCOC_T00040546001"/>
</dbReference>
<dbReference type="Proteomes" id="UP000295252">
    <property type="component" value="Chromosome VIII"/>
</dbReference>
<evidence type="ECO:0000313" key="3">
    <source>
        <dbReference type="Proteomes" id="UP000295252"/>
    </source>
</evidence>
<keyword evidence="3" id="KW-1185">Reference proteome</keyword>
<keyword evidence="1" id="KW-0472">Membrane</keyword>
<dbReference type="EMBL" id="HG739165">
    <property type="protein sequence ID" value="CDP14256.1"/>
    <property type="molecule type" value="Genomic_DNA"/>
</dbReference>
<keyword evidence="1" id="KW-0812">Transmembrane</keyword>
<proteinExistence type="predicted"/>
<evidence type="ECO:0008006" key="4">
    <source>
        <dbReference type="Google" id="ProtNLM"/>
    </source>
</evidence>
<gene>
    <name evidence="2" type="ORF">GSCOC_T00040546001</name>
</gene>
<protein>
    <recommendedName>
        <fullName evidence="4">Transmembrane protein</fullName>
    </recommendedName>
</protein>
<reference evidence="3" key="1">
    <citation type="journal article" date="2014" name="Science">
        <title>The coffee genome provides insight into the convergent evolution of caffeine biosynthesis.</title>
        <authorList>
            <person name="Denoeud F."/>
            <person name="Carretero-Paulet L."/>
            <person name="Dereeper A."/>
            <person name="Droc G."/>
            <person name="Guyot R."/>
            <person name="Pietrella M."/>
            <person name="Zheng C."/>
            <person name="Alberti A."/>
            <person name="Anthony F."/>
            <person name="Aprea G."/>
            <person name="Aury J.M."/>
            <person name="Bento P."/>
            <person name="Bernard M."/>
            <person name="Bocs S."/>
            <person name="Campa C."/>
            <person name="Cenci A."/>
            <person name="Combes M.C."/>
            <person name="Crouzillat D."/>
            <person name="Da Silva C."/>
            <person name="Daddiego L."/>
            <person name="De Bellis F."/>
            <person name="Dussert S."/>
            <person name="Garsmeur O."/>
            <person name="Gayraud T."/>
            <person name="Guignon V."/>
            <person name="Jahn K."/>
            <person name="Jamilloux V."/>
            <person name="Joet T."/>
            <person name="Labadie K."/>
            <person name="Lan T."/>
            <person name="Leclercq J."/>
            <person name="Lepelley M."/>
            <person name="Leroy T."/>
            <person name="Li L.T."/>
            <person name="Librado P."/>
            <person name="Lopez L."/>
            <person name="Munoz A."/>
            <person name="Noel B."/>
            <person name="Pallavicini A."/>
            <person name="Perrotta G."/>
            <person name="Poncet V."/>
            <person name="Pot D."/>
            <person name="Priyono X."/>
            <person name="Rigoreau M."/>
            <person name="Rouard M."/>
            <person name="Rozas J."/>
            <person name="Tranchant-Dubreuil C."/>
            <person name="VanBuren R."/>
            <person name="Zhang Q."/>
            <person name="Andrade A.C."/>
            <person name="Argout X."/>
            <person name="Bertrand B."/>
            <person name="de Kochko A."/>
            <person name="Graziosi G."/>
            <person name="Henry R.J."/>
            <person name="Jayarama X."/>
            <person name="Ming R."/>
            <person name="Nagai C."/>
            <person name="Rounsley S."/>
            <person name="Sankoff D."/>
            <person name="Giuliano G."/>
            <person name="Albert V.A."/>
            <person name="Wincker P."/>
            <person name="Lashermes P."/>
        </authorList>
    </citation>
    <scope>NUCLEOTIDE SEQUENCE [LARGE SCALE GENOMIC DNA]</scope>
    <source>
        <strain evidence="3">cv. DH200-94</strain>
    </source>
</reference>
<keyword evidence="1" id="KW-1133">Transmembrane helix</keyword>
<dbReference type="InParanoid" id="A0A068V0T9"/>
<dbReference type="OrthoDB" id="1745986at2759"/>
<accession>A0A068V0T9</accession>
<evidence type="ECO:0000313" key="2">
    <source>
        <dbReference type="EMBL" id="CDP14256.1"/>
    </source>
</evidence>
<organism evidence="2 3">
    <name type="scientific">Coffea canephora</name>
    <name type="common">Robusta coffee</name>
    <dbReference type="NCBI Taxonomy" id="49390"/>
    <lineage>
        <taxon>Eukaryota</taxon>
        <taxon>Viridiplantae</taxon>
        <taxon>Streptophyta</taxon>
        <taxon>Embryophyta</taxon>
        <taxon>Tracheophyta</taxon>
        <taxon>Spermatophyta</taxon>
        <taxon>Magnoliopsida</taxon>
        <taxon>eudicotyledons</taxon>
        <taxon>Gunneridae</taxon>
        <taxon>Pentapetalae</taxon>
        <taxon>asterids</taxon>
        <taxon>lamiids</taxon>
        <taxon>Gentianales</taxon>
        <taxon>Rubiaceae</taxon>
        <taxon>Ixoroideae</taxon>
        <taxon>Gardenieae complex</taxon>
        <taxon>Bertiereae - Coffeeae clade</taxon>
        <taxon>Coffeeae</taxon>
        <taxon>Coffea</taxon>
    </lineage>
</organism>
<sequence>MDTKGRLIAGSHNRNEFVLINTDEIGRVSAPQICLSLSLAVLVSNFGVFFGFSPTFLVSGVSPLLSFFFF</sequence>
<evidence type="ECO:0000256" key="1">
    <source>
        <dbReference type="SAM" id="Phobius"/>
    </source>
</evidence>